<keyword evidence="5 9" id="KW-0418">Kinase</keyword>
<dbReference type="InterPro" id="IPR036850">
    <property type="entry name" value="NDK-like_dom_sf"/>
</dbReference>
<dbReference type="EC" id="2.7.4.6" evidence="9"/>
<dbReference type="SUPFAM" id="SSF54919">
    <property type="entry name" value="Nucleoside diphosphate kinase, NDK"/>
    <property type="match status" value="1"/>
</dbReference>
<dbReference type="PROSITE" id="PS51374">
    <property type="entry name" value="NDPK_LIKE"/>
    <property type="match status" value="1"/>
</dbReference>
<dbReference type="InterPro" id="IPR001564">
    <property type="entry name" value="Nucleoside_diP_kinase"/>
</dbReference>
<sequence>MLNLCYHIFTVFIQLTYLIFYESSYEHTVRLLFYVPSRRFSSSTLLVLGINVQCFHHCLFILDGRFNHLHTLHIHLANLRPPEAIVNSQAEIPNLKCFVLSCVLPTYDYDPLIPSLVHRMSNLEKLGLHLTIHANATFIDGNSLKKDILNHMPKLNVFSFDIHSIAFINNLIYLPSKEDIQQAFRHFPCGLYQYVRVVSFRDTRPFEHEFFIQITQSFPFMENLSVNNRHSQNQKQSVTSMNDNHNLSIANYCYLTRLSMRSVHDDYIEEIPIEYKNISKIMLLLISIINHYKKARRGLLSSNMASTKNERTFIMVKPDGVQRGVVGHVIHRFEQRGYKLVALKMLQAPRALLESHYEEHKGKKFYEILLAYIGSGPVVAMVWEGLTAVSVGRKMLGATDPAKSEPGTIRGDFGIVTGRNIVHGSDSEASAKREIALWFKPDEISQWTHTAEQWIYE</sequence>
<dbReference type="Gene3D" id="3.30.70.141">
    <property type="entry name" value="Nucleoside diphosphate kinase-like domain"/>
    <property type="match status" value="1"/>
</dbReference>
<evidence type="ECO:0000313" key="11">
    <source>
        <dbReference type="EMBL" id="CAF3946042.1"/>
    </source>
</evidence>
<proteinExistence type="inferred from homology"/>
<evidence type="ECO:0000256" key="7">
    <source>
        <dbReference type="PROSITE-ProRule" id="PRU00706"/>
    </source>
</evidence>
<feature type="binding site" evidence="7">
    <location>
        <position position="410"/>
    </location>
    <ligand>
        <name>ATP</name>
        <dbReference type="ChEBI" id="CHEBI:30616"/>
    </ligand>
</feature>
<name>A0A8S2MAY0_9BILA</name>
<dbReference type="CDD" id="cd04413">
    <property type="entry name" value="NDPk_I"/>
    <property type="match status" value="1"/>
</dbReference>
<evidence type="ECO:0000256" key="2">
    <source>
        <dbReference type="ARBA" id="ARBA00008142"/>
    </source>
</evidence>
<dbReference type="AlphaFoldDB" id="A0A8S2MAY0"/>
<feature type="binding site" evidence="7">
    <location>
        <position position="399"/>
    </location>
    <ligand>
        <name>ATP</name>
        <dbReference type="ChEBI" id="CHEBI:30616"/>
    </ligand>
</feature>
<dbReference type="GO" id="GO:0005524">
    <property type="term" value="F:ATP binding"/>
    <property type="evidence" value="ECO:0007669"/>
    <property type="project" value="UniProtKB-KW"/>
</dbReference>
<feature type="active site" description="Pros-phosphohistidine intermediate" evidence="7">
    <location>
        <position position="423"/>
    </location>
</feature>
<evidence type="ECO:0000256" key="6">
    <source>
        <dbReference type="ARBA" id="ARBA00022840"/>
    </source>
</evidence>
<feature type="binding site" evidence="7">
    <location>
        <position position="365"/>
    </location>
    <ligand>
        <name>ATP</name>
        <dbReference type="ChEBI" id="CHEBI:30616"/>
    </ligand>
</feature>
<dbReference type="HAMAP" id="MF_00451">
    <property type="entry name" value="NDP_kinase"/>
    <property type="match status" value="1"/>
</dbReference>
<accession>A0A8S2MAY0</accession>
<dbReference type="PANTHER" id="PTHR11349">
    <property type="entry name" value="NUCLEOSIDE DIPHOSPHATE KINASE"/>
    <property type="match status" value="1"/>
</dbReference>
<comment type="catalytic activity">
    <reaction evidence="9">
        <text>a 2'-deoxyribonucleoside 5'-diphosphate + ATP = a 2'-deoxyribonucleoside 5'-triphosphate + ADP</text>
        <dbReference type="Rhea" id="RHEA:44640"/>
        <dbReference type="ChEBI" id="CHEBI:30616"/>
        <dbReference type="ChEBI" id="CHEBI:61560"/>
        <dbReference type="ChEBI" id="CHEBI:73316"/>
        <dbReference type="ChEBI" id="CHEBI:456216"/>
        <dbReference type="EC" id="2.7.4.6"/>
    </reaction>
</comment>
<comment type="similarity">
    <text evidence="2 7 8">Belongs to the NDK family.</text>
</comment>
<organism evidence="11 12">
    <name type="scientific">Rotaria magnacalcarata</name>
    <dbReference type="NCBI Taxonomy" id="392030"/>
    <lineage>
        <taxon>Eukaryota</taxon>
        <taxon>Metazoa</taxon>
        <taxon>Spiralia</taxon>
        <taxon>Gnathifera</taxon>
        <taxon>Rotifera</taxon>
        <taxon>Eurotatoria</taxon>
        <taxon>Bdelloidea</taxon>
        <taxon>Philodinida</taxon>
        <taxon>Philodinidae</taxon>
        <taxon>Rotaria</taxon>
    </lineage>
</organism>
<dbReference type="Pfam" id="PF00334">
    <property type="entry name" value="NDK"/>
    <property type="match status" value="1"/>
</dbReference>
<evidence type="ECO:0000256" key="3">
    <source>
        <dbReference type="ARBA" id="ARBA00022679"/>
    </source>
</evidence>
<evidence type="ECO:0000256" key="4">
    <source>
        <dbReference type="ARBA" id="ARBA00022741"/>
    </source>
</evidence>
<dbReference type="InterPro" id="IPR023005">
    <property type="entry name" value="Nucleoside_diP_kinase_AS"/>
</dbReference>
<keyword evidence="4 9" id="KW-0547">Nucleotide-binding</keyword>
<evidence type="ECO:0000256" key="8">
    <source>
        <dbReference type="RuleBase" id="RU004011"/>
    </source>
</evidence>
<dbReference type="GO" id="GO:0006183">
    <property type="term" value="P:GTP biosynthetic process"/>
    <property type="evidence" value="ECO:0007669"/>
    <property type="project" value="InterPro"/>
</dbReference>
<feature type="domain" description="Nucleoside diphosphate kinase-like" evidence="10">
    <location>
        <begin position="309"/>
        <end position="446"/>
    </location>
</feature>
<evidence type="ECO:0000259" key="10">
    <source>
        <dbReference type="SMART" id="SM00562"/>
    </source>
</evidence>
<evidence type="ECO:0000313" key="12">
    <source>
        <dbReference type="Proteomes" id="UP000681967"/>
    </source>
</evidence>
<protein>
    <recommendedName>
        <fullName evidence="9">Nucleoside diphosphate kinase</fullName>
        <ecNumber evidence="9">2.7.4.6</ecNumber>
    </recommendedName>
</protein>
<feature type="binding site" evidence="7">
    <location>
        <position position="317"/>
    </location>
    <ligand>
        <name>ATP</name>
        <dbReference type="ChEBI" id="CHEBI:30616"/>
    </ligand>
</feature>
<evidence type="ECO:0000256" key="5">
    <source>
        <dbReference type="ARBA" id="ARBA00022777"/>
    </source>
</evidence>
<evidence type="ECO:0000256" key="9">
    <source>
        <dbReference type="RuleBase" id="RU004013"/>
    </source>
</evidence>
<dbReference type="EMBL" id="CAJOBH010003287">
    <property type="protein sequence ID" value="CAF3946042.1"/>
    <property type="molecule type" value="Genomic_DNA"/>
</dbReference>
<evidence type="ECO:0000256" key="1">
    <source>
        <dbReference type="ARBA" id="ARBA00001946"/>
    </source>
</evidence>
<keyword evidence="6 9" id="KW-0067">ATP-binding</keyword>
<dbReference type="GO" id="GO:0004550">
    <property type="term" value="F:nucleoside diphosphate kinase activity"/>
    <property type="evidence" value="ECO:0007669"/>
    <property type="project" value="UniProtKB-EC"/>
</dbReference>
<gene>
    <name evidence="11" type="ORF">BYL167_LOCUS10765</name>
</gene>
<comment type="caution">
    <text evidence="11">The sequence shown here is derived from an EMBL/GenBank/DDBJ whole genome shotgun (WGS) entry which is preliminary data.</text>
</comment>
<dbReference type="GO" id="GO:0006228">
    <property type="term" value="P:UTP biosynthetic process"/>
    <property type="evidence" value="ECO:0007669"/>
    <property type="project" value="InterPro"/>
</dbReference>
<comment type="cofactor">
    <cofactor evidence="1">
        <name>Mg(2+)</name>
        <dbReference type="ChEBI" id="CHEBI:18420"/>
    </cofactor>
</comment>
<dbReference type="GO" id="GO:0006241">
    <property type="term" value="P:CTP biosynthetic process"/>
    <property type="evidence" value="ECO:0007669"/>
    <property type="project" value="InterPro"/>
</dbReference>
<dbReference type="Proteomes" id="UP000681967">
    <property type="component" value="Unassembled WGS sequence"/>
</dbReference>
<dbReference type="PROSITE" id="PS00469">
    <property type="entry name" value="NDPK"/>
    <property type="match status" value="1"/>
</dbReference>
<dbReference type="FunFam" id="3.30.70.141:FF:000002">
    <property type="entry name" value="Nucleoside diphosphate kinase"/>
    <property type="match status" value="1"/>
</dbReference>
<dbReference type="InterPro" id="IPR034907">
    <property type="entry name" value="NDK-like_dom"/>
</dbReference>
<dbReference type="PRINTS" id="PR01243">
    <property type="entry name" value="NUCDPKINASE"/>
</dbReference>
<feature type="binding site" evidence="7">
    <location>
        <position position="420"/>
    </location>
    <ligand>
        <name>ATP</name>
        <dbReference type="ChEBI" id="CHEBI:30616"/>
    </ligand>
</feature>
<dbReference type="NCBIfam" id="NF001908">
    <property type="entry name" value="PRK00668.1"/>
    <property type="match status" value="1"/>
</dbReference>
<reference evidence="11" key="1">
    <citation type="submission" date="2021-02" db="EMBL/GenBank/DDBJ databases">
        <authorList>
            <person name="Nowell W R."/>
        </authorList>
    </citation>
    <scope>NUCLEOTIDE SEQUENCE</scope>
</reference>
<feature type="binding site" evidence="7">
    <location>
        <position position="393"/>
    </location>
    <ligand>
        <name>ATP</name>
        <dbReference type="ChEBI" id="CHEBI:30616"/>
    </ligand>
</feature>
<keyword evidence="3 9" id="KW-0808">Transferase</keyword>
<dbReference type="SMART" id="SM00562">
    <property type="entry name" value="NDK"/>
    <property type="match status" value="1"/>
</dbReference>